<evidence type="ECO:0000313" key="3">
    <source>
        <dbReference type="Proteomes" id="UP000018415"/>
    </source>
</evidence>
<dbReference type="Proteomes" id="UP000018415">
    <property type="component" value="Unassembled WGS sequence"/>
</dbReference>
<accession>V2VBR4</accession>
<keyword evidence="3" id="KW-1185">Reference proteome</keyword>
<feature type="non-terminal residue" evidence="2">
    <location>
        <position position="1"/>
    </location>
</feature>
<organism evidence="2 3">
    <name type="scientific">Acinetobacter indicus CIP 110367</name>
    <dbReference type="NCBI Taxonomy" id="1341679"/>
    <lineage>
        <taxon>Bacteria</taxon>
        <taxon>Pseudomonadati</taxon>
        <taxon>Pseudomonadota</taxon>
        <taxon>Gammaproteobacteria</taxon>
        <taxon>Moraxellales</taxon>
        <taxon>Moraxellaceae</taxon>
        <taxon>Acinetobacter</taxon>
    </lineage>
</organism>
<sequence length="50" mass="5438">GGVVSELVKHHAALRAGMSDEPESELAKQHVATLKREKIKKNNTKKSGDN</sequence>
<dbReference type="AlphaFoldDB" id="V2VBR4"/>
<dbReference type="EMBL" id="AYET01000015">
    <property type="protein sequence ID" value="ESK44974.1"/>
    <property type="molecule type" value="Genomic_DNA"/>
</dbReference>
<dbReference type="HOGENOM" id="CLU_207469_0_0_6"/>
<evidence type="ECO:0000313" key="2">
    <source>
        <dbReference type="EMBL" id="ESK44974.1"/>
    </source>
</evidence>
<evidence type="ECO:0000256" key="1">
    <source>
        <dbReference type="SAM" id="MobiDB-lite"/>
    </source>
</evidence>
<reference evidence="2 3" key="1">
    <citation type="submission" date="2013-10" db="EMBL/GenBank/DDBJ databases">
        <title>The Genome Sequence of Acinetobacter indicus CIP 110367.</title>
        <authorList>
            <consortium name="The Broad Institute Genomics Platform"/>
            <consortium name="The Broad Institute Genome Sequencing Center for Infectious Disease"/>
            <person name="Cerqueira G."/>
            <person name="Feldgarden M."/>
            <person name="Courvalin P."/>
            <person name="Grillot-Courvalin C."/>
            <person name="Clermont D."/>
            <person name="Rocha E."/>
            <person name="Yoon E.-J."/>
            <person name="Nemec A."/>
            <person name="Young S.K."/>
            <person name="Zeng Q."/>
            <person name="Gargeya S."/>
            <person name="Fitzgerald M."/>
            <person name="Abouelleil A."/>
            <person name="Alvarado L."/>
            <person name="Berlin A.M."/>
            <person name="Chapman S.B."/>
            <person name="Gainer-Dewar J."/>
            <person name="Goldberg J."/>
            <person name="Gnerre S."/>
            <person name="Griggs A."/>
            <person name="Gujja S."/>
            <person name="Hansen M."/>
            <person name="Howarth C."/>
            <person name="Imamovic A."/>
            <person name="Ireland A."/>
            <person name="Larimer J."/>
            <person name="McCowan C."/>
            <person name="Murphy C."/>
            <person name="Pearson M."/>
            <person name="Poon T.W."/>
            <person name="Priest M."/>
            <person name="Roberts A."/>
            <person name="Saif S."/>
            <person name="Shea T."/>
            <person name="Sykes S."/>
            <person name="Wortman J."/>
            <person name="Nusbaum C."/>
            <person name="Birren B."/>
        </authorList>
    </citation>
    <scope>NUCLEOTIDE SEQUENCE [LARGE SCALE GENOMIC DNA]</scope>
    <source>
        <strain evidence="2 3">CIP 110367</strain>
    </source>
</reference>
<name>V2VBR4_9GAMM</name>
<feature type="region of interest" description="Disordered" evidence="1">
    <location>
        <begin position="15"/>
        <end position="50"/>
    </location>
</feature>
<gene>
    <name evidence="2" type="ORF">P253_03076</name>
</gene>
<protein>
    <submittedName>
        <fullName evidence="2">Uncharacterized protein</fullName>
    </submittedName>
</protein>
<proteinExistence type="predicted"/>
<comment type="caution">
    <text evidence="2">The sequence shown here is derived from an EMBL/GenBank/DDBJ whole genome shotgun (WGS) entry which is preliminary data.</text>
</comment>